<accession>A0A382IUQ4</accession>
<protein>
    <recommendedName>
        <fullName evidence="2">AttH domain-containing protein</fullName>
    </recommendedName>
</protein>
<reference evidence="1" key="1">
    <citation type="submission" date="2018-05" db="EMBL/GenBank/DDBJ databases">
        <authorList>
            <person name="Lanie J.A."/>
            <person name="Ng W.-L."/>
            <person name="Kazmierczak K.M."/>
            <person name="Andrzejewski T.M."/>
            <person name="Davidsen T.M."/>
            <person name="Wayne K.J."/>
            <person name="Tettelin H."/>
            <person name="Glass J.I."/>
            <person name="Rusch D."/>
            <person name="Podicherti R."/>
            <person name="Tsui H.-C.T."/>
            <person name="Winkler M.E."/>
        </authorList>
    </citation>
    <scope>NUCLEOTIDE SEQUENCE</scope>
</reference>
<organism evidence="1">
    <name type="scientific">marine metagenome</name>
    <dbReference type="NCBI Taxonomy" id="408172"/>
    <lineage>
        <taxon>unclassified sequences</taxon>
        <taxon>metagenomes</taxon>
        <taxon>ecological metagenomes</taxon>
    </lineage>
</organism>
<evidence type="ECO:0000313" key="1">
    <source>
        <dbReference type="EMBL" id="SVC03346.1"/>
    </source>
</evidence>
<dbReference type="AlphaFoldDB" id="A0A382IUQ4"/>
<proteinExistence type="predicted"/>
<gene>
    <name evidence="1" type="ORF">METZ01_LOCUS256200</name>
</gene>
<evidence type="ECO:0008006" key="2">
    <source>
        <dbReference type="Google" id="ProtNLM"/>
    </source>
</evidence>
<sequence>MSRPIINPGSLYWTGQHWIDYIKEPGADTHSGMVSLWHTHYCEAGEGTAVFIDIPGADGYQALCTDNRDIAAFHVAWMKGRGGIHDLDLEVVPASIRREGNILKAPSWVIESVDSRVVATWRKIDPPVILDGPSPKFKEGWDVYSFLFFAWEASITLNDREIPGKPYGRDIWAPTIGGERSSCVFALSEVFVDIEA</sequence>
<dbReference type="EMBL" id="UINC01069736">
    <property type="protein sequence ID" value="SVC03346.1"/>
    <property type="molecule type" value="Genomic_DNA"/>
</dbReference>
<name>A0A382IUQ4_9ZZZZ</name>